<evidence type="ECO:0000256" key="9">
    <source>
        <dbReference type="ARBA" id="ARBA00023004"/>
    </source>
</evidence>
<sequence>MQAVTSRPLPMALFALASLLPLALFGAGVVCGGWWAVAGLVYMTGFAACLDQISGWFQGDAAEGAEFPAADALLVAVALGALGLMPVAVWAVAGASGLSVGGQLAVFAGTGLWLGQVANPAAHELIHRPSRGLFRLGALVYCWLLFGHHTSAHRLVHHRHAASAQDPNTARSGEGYYAFLLRAWGGSFRRGWAAEDALRAKGKTGLHPYAIYIGMALVCLGLGFAIAGVWGALVWGALAVHAQCQLMLSDYVQHYGLVRAVRADGRLEPVSVRHSWNAPHWFSSAFMLNAPRHSDHHAHPARPYPALSLPGREEAPMLPWPLPAACMIALCPPLWKRAIRPHLKPWL</sequence>
<dbReference type="EMBL" id="JBHRTO010000002">
    <property type="protein sequence ID" value="MFC3182591.1"/>
    <property type="molecule type" value="Genomic_DNA"/>
</dbReference>
<comment type="subcellular location">
    <subcellularLocation>
        <location evidence="1">Cell inner membrane</location>
        <topology evidence="1">Multi-pass membrane protein</topology>
    </subcellularLocation>
</comment>
<keyword evidence="8" id="KW-0560">Oxidoreductase</keyword>
<dbReference type="InterPro" id="IPR033885">
    <property type="entry name" value="AlkB/XylM"/>
</dbReference>
<keyword evidence="15" id="KW-1185">Reference proteome</keyword>
<organism evidence="14 15">
    <name type="scientific">Cypionkella sinensis</name>
    <dbReference type="NCBI Taxonomy" id="1756043"/>
    <lineage>
        <taxon>Bacteria</taxon>
        <taxon>Pseudomonadati</taxon>
        <taxon>Pseudomonadota</taxon>
        <taxon>Alphaproteobacteria</taxon>
        <taxon>Rhodobacterales</taxon>
        <taxon>Paracoccaceae</taxon>
        <taxon>Cypionkella</taxon>
    </lineage>
</organism>
<keyword evidence="11 12" id="KW-0472">Membrane</keyword>
<feature type="transmembrane region" description="Helical" evidence="12">
    <location>
        <begin position="12"/>
        <end position="37"/>
    </location>
</feature>
<evidence type="ECO:0000256" key="5">
    <source>
        <dbReference type="ARBA" id="ARBA00022692"/>
    </source>
</evidence>
<feature type="domain" description="Fatty acid desaturase" evidence="13">
    <location>
        <begin position="104"/>
        <end position="316"/>
    </location>
</feature>
<accession>A0ABV7J4U6</accession>
<feature type="transmembrane region" description="Helical" evidence="12">
    <location>
        <begin position="209"/>
        <end position="238"/>
    </location>
</feature>
<evidence type="ECO:0000256" key="10">
    <source>
        <dbReference type="ARBA" id="ARBA00023033"/>
    </source>
</evidence>
<evidence type="ECO:0000256" key="6">
    <source>
        <dbReference type="ARBA" id="ARBA00022723"/>
    </source>
</evidence>
<keyword evidence="4" id="KW-0997">Cell inner membrane</keyword>
<evidence type="ECO:0000259" key="13">
    <source>
        <dbReference type="Pfam" id="PF00487"/>
    </source>
</evidence>
<reference evidence="15" key="1">
    <citation type="journal article" date="2019" name="Int. J. Syst. Evol. Microbiol.">
        <title>The Global Catalogue of Microorganisms (GCM) 10K type strain sequencing project: providing services to taxonomists for standard genome sequencing and annotation.</title>
        <authorList>
            <consortium name="The Broad Institute Genomics Platform"/>
            <consortium name="The Broad Institute Genome Sequencing Center for Infectious Disease"/>
            <person name="Wu L."/>
            <person name="Ma J."/>
        </authorList>
    </citation>
    <scope>NUCLEOTIDE SEQUENCE [LARGE SCALE GENOMIC DNA]</scope>
    <source>
        <strain evidence="15">KCTC 52039</strain>
    </source>
</reference>
<dbReference type="InterPro" id="IPR005804">
    <property type="entry name" value="FA_desaturase_dom"/>
</dbReference>
<dbReference type="Pfam" id="PF00487">
    <property type="entry name" value="FA_desaturase"/>
    <property type="match status" value="1"/>
</dbReference>
<protein>
    <submittedName>
        <fullName evidence="14">Alkane 1-monooxygenase</fullName>
    </submittedName>
</protein>
<evidence type="ECO:0000313" key="15">
    <source>
        <dbReference type="Proteomes" id="UP001595547"/>
    </source>
</evidence>
<keyword evidence="3" id="KW-1003">Cell membrane</keyword>
<evidence type="ECO:0000313" key="14">
    <source>
        <dbReference type="EMBL" id="MFC3182591.1"/>
    </source>
</evidence>
<comment type="caution">
    <text evidence="14">The sequence shown here is derived from an EMBL/GenBank/DDBJ whole genome shotgun (WGS) entry which is preliminary data.</text>
</comment>
<comment type="similarity">
    <text evidence="2">Belongs to the fatty acid desaturase type 1 family. AlkB subfamily.</text>
</comment>
<dbReference type="Proteomes" id="UP001595547">
    <property type="component" value="Unassembled WGS sequence"/>
</dbReference>
<evidence type="ECO:0000256" key="11">
    <source>
        <dbReference type="ARBA" id="ARBA00023136"/>
    </source>
</evidence>
<evidence type="ECO:0000256" key="2">
    <source>
        <dbReference type="ARBA" id="ARBA00010823"/>
    </source>
</evidence>
<evidence type="ECO:0000256" key="1">
    <source>
        <dbReference type="ARBA" id="ARBA00004429"/>
    </source>
</evidence>
<evidence type="ECO:0000256" key="12">
    <source>
        <dbReference type="SAM" id="Phobius"/>
    </source>
</evidence>
<gene>
    <name evidence="14" type="ORF">ACFOGH_16460</name>
</gene>
<evidence type="ECO:0000256" key="3">
    <source>
        <dbReference type="ARBA" id="ARBA00022475"/>
    </source>
</evidence>
<dbReference type="RefSeq" id="WP_380074250.1">
    <property type="nucleotide sequence ID" value="NZ_JBHRTO010000002.1"/>
</dbReference>
<feature type="transmembrane region" description="Helical" evidence="12">
    <location>
        <begin position="72"/>
        <end position="93"/>
    </location>
</feature>
<evidence type="ECO:0000256" key="4">
    <source>
        <dbReference type="ARBA" id="ARBA00022519"/>
    </source>
</evidence>
<keyword evidence="7 12" id="KW-1133">Transmembrane helix</keyword>
<dbReference type="PANTHER" id="PTHR38674:SF1">
    <property type="entry name" value="ALKANE 1-MONOOXYGENASE 1"/>
    <property type="match status" value="1"/>
</dbReference>
<keyword evidence="5 12" id="KW-0812">Transmembrane</keyword>
<dbReference type="CDD" id="cd03512">
    <property type="entry name" value="Alkane-hydroxylase"/>
    <property type="match status" value="1"/>
</dbReference>
<dbReference type="PANTHER" id="PTHR38674">
    <property type="entry name" value="ALKANE 1-MONOOXYGENASE 1"/>
    <property type="match status" value="1"/>
</dbReference>
<keyword evidence="9" id="KW-0408">Iron</keyword>
<evidence type="ECO:0000256" key="8">
    <source>
        <dbReference type="ARBA" id="ARBA00023002"/>
    </source>
</evidence>
<keyword evidence="10" id="KW-0503">Monooxygenase</keyword>
<name>A0ABV7J4U6_9RHOB</name>
<keyword evidence="6" id="KW-0479">Metal-binding</keyword>
<proteinExistence type="inferred from homology"/>
<evidence type="ECO:0000256" key="7">
    <source>
        <dbReference type="ARBA" id="ARBA00022989"/>
    </source>
</evidence>